<evidence type="ECO:0000256" key="3">
    <source>
        <dbReference type="ARBA" id="ARBA00022475"/>
    </source>
</evidence>
<evidence type="ECO:0000256" key="4">
    <source>
        <dbReference type="ARBA" id="ARBA00022519"/>
    </source>
</evidence>
<dbReference type="GO" id="GO:0015192">
    <property type="term" value="F:L-phenylalanine transmembrane transporter activity"/>
    <property type="evidence" value="ECO:0007669"/>
    <property type="project" value="TreeGrafter"/>
</dbReference>
<dbReference type="AlphaFoldDB" id="A0A2U3LLP1"/>
<feature type="transmembrane region" description="Helical" evidence="10">
    <location>
        <begin position="303"/>
        <end position="322"/>
    </location>
</feature>
<feature type="transmembrane region" description="Helical" evidence="10">
    <location>
        <begin position="169"/>
        <end position="194"/>
    </location>
</feature>
<name>A0A2U3LLP1_9FIRM</name>
<gene>
    <name evidence="11" type="primary">livH</name>
    <name evidence="11" type="ORF">SBF1_610026</name>
</gene>
<dbReference type="GO" id="GO:0005886">
    <property type="term" value="C:plasma membrane"/>
    <property type="evidence" value="ECO:0007669"/>
    <property type="project" value="UniProtKB-SubCell"/>
</dbReference>
<evidence type="ECO:0000313" key="12">
    <source>
        <dbReference type="Proteomes" id="UP000238916"/>
    </source>
</evidence>
<evidence type="ECO:0000256" key="10">
    <source>
        <dbReference type="SAM" id="Phobius"/>
    </source>
</evidence>
<keyword evidence="8 10" id="KW-0472">Membrane</keyword>
<dbReference type="GO" id="GO:0015808">
    <property type="term" value="P:L-alanine transport"/>
    <property type="evidence" value="ECO:0007669"/>
    <property type="project" value="TreeGrafter"/>
</dbReference>
<feature type="transmembrane region" description="Helical" evidence="10">
    <location>
        <begin position="34"/>
        <end position="56"/>
    </location>
</feature>
<dbReference type="Pfam" id="PF02653">
    <property type="entry name" value="BPD_transp_2"/>
    <property type="match status" value="1"/>
</dbReference>
<dbReference type="PANTHER" id="PTHR11795">
    <property type="entry name" value="BRANCHED-CHAIN AMINO ACID TRANSPORT SYSTEM PERMEASE PROTEIN LIVH"/>
    <property type="match status" value="1"/>
</dbReference>
<keyword evidence="6" id="KW-0029">Amino-acid transport</keyword>
<keyword evidence="3" id="KW-1003">Cell membrane</keyword>
<dbReference type="InterPro" id="IPR001851">
    <property type="entry name" value="ABC_transp_permease"/>
</dbReference>
<comment type="subcellular location">
    <subcellularLocation>
        <location evidence="1">Cell membrane</location>
        <topology evidence="1">Multi-pass membrane protein</topology>
    </subcellularLocation>
</comment>
<keyword evidence="2" id="KW-0813">Transport</keyword>
<dbReference type="GO" id="GO:0015190">
    <property type="term" value="F:L-leucine transmembrane transporter activity"/>
    <property type="evidence" value="ECO:0007669"/>
    <property type="project" value="TreeGrafter"/>
</dbReference>
<dbReference type="CDD" id="cd06582">
    <property type="entry name" value="TM_PBP1_LivH_like"/>
    <property type="match status" value="1"/>
</dbReference>
<evidence type="ECO:0000256" key="9">
    <source>
        <dbReference type="ARBA" id="ARBA00037998"/>
    </source>
</evidence>
<feature type="transmembrane region" description="Helical" evidence="10">
    <location>
        <begin position="224"/>
        <end position="245"/>
    </location>
</feature>
<dbReference type="InterPro" id="IPR052157">
    <property type="entry name" value="BCAA_transport_permease"/>
</dbReference>
<dbReference type="InterPro" id="IPR037294">
    <property type="entry name" value="ABC_BtuC-like"/>
</dbReference>
<sequence length="329" mass="35240">MLQGLDCNYPRTWMNCSGERVHKMAVFSIVIQQIVNGLILGSFYSLIALGYSMVYGIIKLLNFAHGDIYMVGAFVGYGALGILGSKLGVGWLGIAVALLISMFLVGLLGMLIHRVAYQPLINKRAPRMSLLITAVGVSFTLFNGVMVLTNGEYKTFNTSLGYEGISIGLINITYTQIIMVVATAILMLALYWFINRTLYGKAMRAIALDQDACRLMGINVTKTIGLTFFVGSALAAAAGVMAGVYYGSIQFYMGFVIGLKAFTAAVIGGIGSIPGAMLGGLVLGLLETAGTQLPFIGSAWKDVFSFGILILLLVFKPTGILGKSEIERM</sequence>
<reference evidence="12" key="1">
    <citation type="submission" date="2018-02" db="EMBL/GenBank/DDBJ databases">
        <authorList>
            <person name="Hausmann B."/>
        </authorList>
    </citation>
    <scope>NUCLEOTIDE SEQUENCE [LARGE SCALE GENOMIC DNA]</scope>
    <source>
        <strain evidence="12">Peat soil MAG SbF1</strain>
    </source>
</reference>
<evidence type="ECO:0000256" key="8">
    <source>
        <dbReference type="ARBA" id="ARBA00023136"/>
    </source>
</evidence>
<dbReference type="Gene3D" id="1.10.3470.10">
    <property type="entry name" value="ABC transporter involved in vitamin B12 uptake, BtuC"/>
    <property type="match status" value="1"/>
</dbReference>
<keyword evidence="5 10" id="KW-0812">Transmembrane</keyword>
<evidence type="ECO:0000256" key="2">
    <source>
        <dbReference type="ARBA" id="ARBA00022448"/>
    </source>
</evidence>
<accession>A0A2U3LLP1</accession>
<evidence type="ECO:0000256" key="6">
    <source>
        <dbReference type="ARBA" id="ARBA00022970"/>
    </source>
</evidence>
<proteinExistence type="inferred from homology"/>
<keyword evidence="4" id="KW-0997">Cell inner membrane</keyword>
<dbReference type="GO" id="GO:0005304">
    <property type="term" value="F:L-valine transmembrane transporter activity"/>
    <property type="evidence" value="ECO:0007669"/>
    <property type="project" value="TreeGrafter"/>
</dbReference>
<feature type="transmembrane region" description="Helical" evidence="10">
    <location>
        <begin position="91"/>
        <end position="116"/>
    </location>
</feature>
<comment type="similarity">
    <text evidence="9">Belongs to the binding-protein-dependent transport system permease family. LivHM subfamily.</text>
</comment>
<dbReference type="PANTHER" id="PTHR11795:SF371">
    <property type="entry name" value="HIGH-AFFINITY BRANCHED-CHAIN AMINO ACID TRANSPORT SYSTEM PERMEASE PROTEIN LIVH"/>
    <property type="match status" value="1"/>
</dbReference>
<organism evidence="11 12">
    <name type="scientific">Candidatus Desulfosporosinus infrequens</name>
    <dbReference type="NCBI Taxonomy" id="2043169"/>
    <lineage>
        <taxon>Bacteria</taxon>
        <taxon>Bacillati</taxon>
        <taxon>Bacillota</taxon>
        <taxon>Clostridia</taxon>
        <taxon>Eubacteriales</taxon>
        <taxon>Desulfitobacteriaceae</taxon>
        <taxon>Desulfosporosinus</taxon>
    </lineage>
</organism>
<evidence type="ECO:0000256" key="1">
    <source>
        <dbReference type="ARBA" id="ARBA00004651"/>
    </source>
</evidence>
<keyword evidence="7 10" id="KW-1133">Transmembrane helix</keyword>
<evidence type="ECO:0000313" key="11">
    <source>
        <dbReference type="EMBL" id="SPF52746.1"/>
    </source>
</evidence>
<feature type="transmembrane region" description="Helical" evidence="10">
    <location>
        <begin position="68"/>
        <end position="85"/>
    </location>
</feature>
<evidence type="ECO:0000256" key="5">
    <source>
        <dbReference type="ARBA" id="ARBA00022692"/>
    </source>
</evidence>
<dbReference type="EMBL" id="OMOF01000568">
    <property type="protein sequence ID" value="SPF52746.1"/>
    <property type="molecule type" value="Genomic_DNA"/>
</dbReference>
<dbReference type="Proteomes" id="UP000238916">
    <property type="component" value="Unassembled WGS sequence"/>
</dbReference>
<feature type="transmembrane region" description="Helical" evidence="10">
    <location>
        <begin position="128"/>
        <end position="149"/>
    </location>
</feature>
<evidence type="ECO:0000256" key="7">
    <source>
        <dbReference type="ARBA" id="ARBA00022989"/>
    </source>
</evidence>
<protein>
    <submittedName>
        <fullName evidence="11">Leucine/isoleucine/valine transporter subunit membrane component of ABC superfamily</fullName>
    </submittedName>
</protein>
<dbReference type="GO" id="GO:1903806">
    <property type="term" value="P:L-isoleucine import across plasma membrane"/>
    <property type="evidence" value="ECO:0007669"/>
    <property type="project" value="TreeGrafter"/>
</dbReference>
<dbReference type="GO" id="GO:0015188">
    <property type="term" value="F:L-isoleucine transmembrane transporter activity"/>
    <property type="evidence" value="ECO:0007669"/>
    <property type="project" value="TreeGrafter"/>
</dbReference>
<dbReference type="GO" id="GO:0042941">
    <property type="term" value="P:D-alanine transmembrane transport"/>
    <property type="evidence" value="ECO:0007669"/>
    <property type="project" value="TreeGrafter"/>
</dbReference>